<comment type="caution">
    <text evidence="1">The sequence shown here is derived from an EMBL/GenBank/DDBJ whole genome shotgun (WGS) entry which is preliminary data.</text>
</comment>
<name>A0A1X4XXC0_9BACT</name>
<reference evidence="1 2" key="1">
    <citation type="journal article" date="2017" name="Front. Microbiol.">
        <title>Genome Sequence of Desulfurella amilsii Strain TR1 and Comparative Genomics of Desulfurellaceae Family.</title>
        <authorList>
            <person name="Florentino A.P."/>
            <person name="Stams A.J."/>
            <person name="Sanchez-Andrea I."/>
        </authorList>
    </citation>
    <scope>NUCLEOTIDE SEQUENCE [LARGE SCALE GENOMIC DNA]</scope>
    <source>
        <strain evidence="1 2">TR1</strain>
    </source>
</reference>
<dbReference type="STRING" id="1562698.DESAMIL20_1729"/>
<evidence type="ECO:0000313" key="2">
    <source>
        <dbReference type="Proteomes" id="UP000194141"/>
    </source>
</evidence>
<dbReference type="AlphaFoldDB" id="A0A1X4XXC0"/>
<protein>
    <submittedName>
        <fullName evidence="1">Uncharacterized protein</fullName>
    </submittedName>
</protein>
<gene>
    <name evidence="1" type="ORF">DESAMIL20_1729</name>
</gene>
<accession>A0A1X4XXC0</accession>
<proteinExistence type="predicted"/>
<evidence type="ECO:0000313" key="1">
    <source>
        <dbReference type="EMBL" id="OSS42176.1"/>
    </source>
</evidence>
<sequence>MPFNNPMYKNKKKGTKATVVIKSTFANTLVFFRDLSVIKSGTKAKKETKE</sequence>
<organism evidence="1 2">
    <name type="scientific">Desulfurella amilsii</name>
    <dbReference type="NCBI Taxonomy" id="1562698"/>
    <lineage>
        <taxon>Bacteria</taxon>
        <taxon>Pseudomonadati</taxon>
        <taxon>Campylobacterota</taxon>
        <taxon>Desulfurellia</taxon>
        <taxon>Desulfurellales</taxon>
        <taxon>Desulfurellaceae</taxon>
        <taxon>Desulfurella</taxon>
    </lineage>
</organism>
<keyword evidence="2" id="KW-1185">Reference proteome</keyword>
<dbReference type="Proteomes" id="UP000194141">
    <property type="component" value="Unassembled WGS sequence"/>
</dbReference>
<dbReference type="EMBL" id="MDSU01000018">
    <property type="protein sequence ID" value="OSS42176.1"/>
    <property type="molecule type" value="Genomic_DNA"/>
</dbReference>